<accession>A0A7S2FLR7</accession>
<feature type="signal peptide" evidence="1">
    <location>
        <begin position="1"/>
        <end position="29"/>
    </location>
</feature>
<name>A0A7S2FLR7_9STRA</name>
<reference evidence="2" key="1">
    <citation type="submission" date="2021-01" db="EMBL/GenBank/DDBJ databases">
        <authorList>
            <person name="Corre E."/>
            <person name="Pelletier E."/>
            <person name="Niang G."/>
            <person name="Scheremetjew M."/>
            <person name="Finn R."/>
            <person name="Kale V."/>
            <person name="Holt S."/>
            <person name="Cochrane G."/>
            <person name="Meng A."/>
            <person name="Brown T."/>
            <person name="Cohen L."/>
        </authorList>
    </citation>
    <scope>NUCLEOTIDE SEQUENCE</scope>
    <source>
        <strain evidence="2">RCC1693</strain>
    </source>
</reference>
<feature type="chain" id="PRO_5031003027" evidence="1">
    <location>
        <begin position="30"/>
        <end position="181"/>
    </location>
</feature>
<evidence type="ECO:0000256" key="1">
    <source>
        <dbReference type="SAM" id="SignalP"/>
    </source>
</evidence>
<gene>
    <name evidence="2" type="ORF">FPAR1323_LOCUS5162</name>
</gene>
<protein>
    <submittedName>
        <fullName evidence="2">Uncharacterized protein</fullName>
    </submittedName>
</protein>
<proteinExistence type="predicted"/>
<evidence type="ECO:0000313" key="2">
    <source>
        <dbReference type="EMBL" id="CAD9401863.1"/>
    </source>
</evidence>
<sequence>MAPLTSSRPLALFGLIAVLLAAVTGPVDAAKKAVRCQVEGKPCEGPKNTKCCSQLKCAGEGSQWYPKDEYDEDVCTLQLAWPVRYAMGHLYLERFRPTMSEEEMISFLEMNKDSTYAMWMQLKKKHGVEVWDNWAEFEAECESDDCGAKRIELAELQYFVEPTLEEQGLEADEDGSYGYEL</sequence>
<keyword evidence="1" id="KW-0732">Signal</keyword>
<dbReference type="AlphaFoldDB" id="A0A7S2FLR7"/>
<dbReference type="EMBL" id="HBGT01009441">
    <property type="protein sequence ID" value="CAD9401863.1"/>
    <property type="molecule type" value="Transcribed_RNA"/>
</dbReference>
<organism evidence="2">
    <name type="scientific">Florenciella parvula</name>
    <dbReference type="NCBI Taxonomy" id="236787"/>
    <lineage>
        <taxon>Eukaryota</taxon>
        <taxon>Sar</taxon>
        <taxon>Stramenopiles</taxon>
        <taxon>Ochrophyta</taxon>
        <taxon>Dictyochophyceae</taxon>
        <taxon>Florenciellales</taxon>
        <taxon>Florenciella</taxon>
    </lineage>
</organism>